<proteinExistence type="predicted"/>
<accession>A0A7U9XUY6</accession>
<protein>
    <submittedName>
        <fullName evidence="1">Uncharacterized protein</fullName>
    </submittedName>
</protein>
<gene>
    <name evidence="1" type="ORF">MPAN_000480</name>
</gene>
<organism evidence="1 2">
    <name type="scientific">Mariniplasma anaerobium</name>
    <dbReference type="NCBI Taxonomy" id="2735436"/>
    <lineage>
        <taxon>Bacteria</taxon>
        <taxon>Bacillati</taxon>
        <taxon>Mycoplasmatota</taxon>
        <taxon>Mollicutes</taxon>
        <taxon>Acholeplasmatales</taxon>
        <taxon>Acholeplasmataceae</taxon>
        <taxon>Mariniplasma</taxon>
    </lineage>
</organism>
<evidence type="ECO:0000313" key="2">
    <source>
        <dbReference type="Proteomes" id="UP000620133"/>
    </source>
</evidence>
<dbReference type="RefSeq" id="WP_176239031.1">
    <property type="nucleotide sequence ID" value="NZ_AP024412.1"/>
</dbReference>
<dbReference type="KEGG" id="manr:MPAN_000480"/>
<keyword evidence="2" id="KW-1185">Reference proteome</keyword>
<dbReference type="Proteomes" id="UP000620133">
    <property type="component" value="Chromosome"/>
</dbReference>
<reference evidence="1" key="1">
    <citation type="submission" date="2021-01" db="EMBL/GenBank/DDBJ databases">
        <title>Draft genome sequence of Acholeplasmataceae bacterium strain Mahy22.</title>
        <authorList>
            <person name="Watanabe M."/>
            <person name="Kojima H."/>
            <person name="Fukui M."/>
        </authorList>
    </citation>
    <scope>NUCLEOTIDE SEQUENCE</scope>
    <source>
        <strain evidence="1">Mahy22</strain>
    </source>
</reference>
<dbReference type="EMBL" id="AP024412">
    <property type="protein sequence ID" value="BCR35155.1"/>
    <property type="molecule type" value="Genomic_DNA"/>
</dbReference>
<name>A0A7U9XUY6_9MOLU</name>
<evidence type="ECO:0000313" key="1">
    <source>
        <dbReference type="EMBL" id="BCR35155.1"/>
    </source>
</evidence>
<sequence length="560" mass="61674">MKFLFKIIVIPILSIIAIPLIMAALLYKSVEIPVDDFTSDGNTVLIADMINEEVDTFLESNDTDSAIELGISQNEANLMLKETFLGMNPNYLVDSATDDEKNYVMKEPMYGYQGSWVRFEESKVEIESGIHLFMSGITFKTRLLITFELEANTDEIVLTLDKLTIGNLPLAWAFGAADWAVSTITGNDLEEMINGQLNGMAEFDPTKREIRVDVQTLVDSQIENSEQAALINSLMAFVDENELLEIGFNDGSFDASLALGKTKDSDPAFELTPAQKITTDQQLQDILESKATSILLSSLTTDTDPYIEFRELTLNRVLDYMLKDQQQAPGILIESPLLEDYTMTAYVPYITMTDNLFVVNIPLKIVSILEPTHSFQTIIKIDALPTIVTTTEGTDLVIVLNELTAGEVTLTEEHVGNVLTMLGDTDLINEDGNLVIRNFDEQMSQAGMTINAVAMVNNKLRLYVGLGDTILLGDLQDTISDVLDGLSGDTDLPPEIVDSVDDIIASLSDPAGDPEQAVEAFMDTLEGLDDAEQEEVFDALLLELEDSSLTLEDILGLTLP</sequence>
<dbReference type="AlphaFoldDB" id="A0A7U9XUY6"/>